<dbReference type="InterPro" id="IPR036388">
    <property type="entry name" value="WH-like_DNA-bd_sf"/>
</dbReference>
<evidence type="ECO:0000313" key="3">
    <source>
        <dbReference type="Proteomes" id="UP000663872"/>
    </source>
</evidence>
<dbReference type="Gene3D" id="3.30.420.10">
    <property type="entry name" value="Ribonuclease H-like superfamily/Ribonuclease H"/>
    <property type="match status" value="1"/>
</dbReference>
<evidence type="ECO:0000313" key="1">
    <source>
        <dbReference type="EMBL" id="CAF3294508.1"/>
    </source>
</evidence>
<reference evidence="1" key="1">
    <citation type="submission" date="2021-02" db="EMBL/GenBank/DDBJ databases">
        <authorList>
            <person name="Nowell W R."/>
        </authorList>
    </citation>
    <scope>NUCLEOTIDE SEQUENCE</scope>
</reference>
<accession>A0A817SE58</accession>
<name>A0A817SE58_9BILA</name>
<comment type="caution">
    <text evidence="1">The sequence shown here is derived from an EMBL/GenBank/DDBJ whole genome shotgun (WGS) entry which is preliminary data.</text>
</comment>
<dbReference type="Gene3D" id="1.10.10.10">
    <property type="entry name" value="Winged helix-like DNA-binding domain superfamily/Winged helix DNA-binding domain"/>
    <property type="match status" value="1"/>
</dbReference>
<dbReference type="InterPro" id="IPR009057">
    <property type="entry name" value="Homeodomain-like_sf"/>
</dbReference>
<proteinExistence type="predicted"/>
<dbReference type="Proteomes" id="UP000663872">
    <property type="component" value="Unassembled WGS sequence"/>
</dbReference>
<dbReference type="InterPro" id="IPR036397">
    <property type="entry name" value="RNaseH_sf"/>
</dbReference>
<evidence type="ECO:0008006" key="4">
    <source>
        <dbReference type="Google" id="ProtNLM"/>
    </source>
</evidence>
<dbReference type="AlphaFoldDB" id="A0A817SE58"/>
<dbReference type="PANTHER" id="PTHR47326">
    <property type="entry name" value="TRANSPOSABLE ELEMENT TC3 TRANSPOSASE-LIKE PROTEIN"/>
    <property type="match status" value="1"/>
</dbReference>
<dbReference type="EMBL" id="CAJOBO010000162">
    <property type="protein sequence ID" value="CAF4148324.1"/>
    <property type="molecule type" value="Genomic_DNA"/>
</dbReference>
<organism evidence="1 3">
    <name type="scientific">Rotaria socialis</name>
    <dbReference type="NCBI Taxonomy" id="392032"/>
    <lineage>
        <taxon>Eukaryota</taxon>
        <taxon>Metazoa</taxon>
        <taxon>Spiralia</taxon>
        <taxon>Gnathifera</taxon>
        <taxon>Rotifera</taxon>
        <taxon>Eurotatoria</taxon>
        <taxon>Bdelloidea</taxon>
        <taxon>Philodinida</taxon>
        <taxon>Philodinidae</taxon>
        <taxon>Rotaria</taxon>
    </lineage>
</organism>
<dbReference type="Pfam" id="PF13384">
    <property type="entry name" value="HTH_23"/>
    <property type="match status" value="1"/>
</dbReference>
<gene>
    <name evidence="1" type="ORF">GRG538_LOCUS33</name>
    <name evidence="2" type="ORF">HFQ381_LOCUS4189</name>
</gene>
<sequence length="316" mass="37303">MVKGNDVRDLVISRFESGKKAPEIAKMLVGKVHRSTVDRWIQRYKQSGSIGVQKKSERPRTARTKRLINLVNKRLNSKIPRKSLRTMAKAFNTSLWTVRRVLKEDLHKKCYRKVKVQKLNEDQKSKRKRCCQWIRKNIGCDKTKKIMLTDEKIFTRNGYFNPKNDVVWANNRNDANEYGGIHEREKYPVSIMVALGATWNGITVPFFFQRGERLNGKTYLDELLPFYKMEGDRLFGHQNWGFQQDGASCHTDNSVQKWYKKKIQVFYFEDKWPPNLPELNPLDYSIRNSISSNVDYYKVKTINDLRREIEKATKKN</sequence>
<dbReference type="GO" id="GO:0003676">
    <property type="term" value="F:nucleic acid binding"/>
    <property type="evidence" value="ECO:0007669"/>
    <property type="project" value="InterPro"/>
</dbReference>
<protein>
    <recommendedName>
        <fullName evidence="4">Transposase</fullName>
    </recommendedName>
</protein>
<dbReference type="SUPFAM" id="SSF46689">
    <property type="entry name" value="Homeodomain-like"/>
    <property type="match status" value="1"/>
</dbReference>
<dbReference type="PANTHER" id="PTHR47326:SF1">
    <property type="entry name" value="HTH PSQ-TYPE DOMAIN-CONTAINING PROTEIN"/>
    <property type="match status" value="1"/>
</dbReference>
<evidence type="ECO:0000313" key="2">
    <source>
        <dbReference type="EMBL" id="CAF4148324.1"/>
    </source>
</evidence>
<dbReference type="EMBL" id="CAJNYT010000003">
    <property type="protein sequence ID" value="CAF3294508.1"/>
    <property type="molecule type" value="Genomic_DNA"/>
</dbReference>
<dbReference type="Proteomes" id="UP000663851">
    <property type="component" value="Unassembled WGS sequence"/>
</dbReference>